<name>A0ABR4HVS4_9EURO</name>
<proteinExistence type="predicted"/>
<evidence type="ECO:0000313" key="8">
    <source>
        <dbReference type="Proteomes" id="UP001610335"/>
    </source>
</evidence>
<dbReference type="SUPFAM" id="SSF103473">
    <property type="entry name" value="MFS general substrate transporter"/>
    <property type="match status" value="1"/>
</dbReference>
<dbReference type="PANTHER" id="PTHR43791:SF15">
    <property type="entry name" value="TRANSPORTER SEO1-RELATED"/>
    <property type="match status" value="1"/>
</dbReference>
<evidence type="ECO:0000256" key="5">
    <source>
        <dbReference type="ARBA" id="ARBA00023136"/>
    </source>
</evidence>
<dbReference type="Gene3D" id="1.20.1250.20">
    <property type="entry name" value="MFS general substrate transporter like domains"/>
    <property type="match status" value="1"/>
</dbReference>
<dbReference type="InterPro" id="IPR036259">
    <property type="entry name" value="MFS_trans_sf"/>
</dbReference>
<evidence type="ECO:0000256" key="4">
    <source>
        <dbReference type="ARBA" id="ARBA00022989"/>
    </source>
</evidence>
<evidence type="ECO:0000256" key="2">
    <source>
        <dbReference type="ARBA" id="ARBA00022448"/>
    </source>
</evidence>
<keyword evidence="8" id="KW-1185">Reference proteome</keyword>
<evidence type="ECO:0000256" key="3">
    <source>
        <dbReference type="ARBA" id="ARBA00022692"/>
    </source>
</evidence>
<keyword evidence="3 6" id="KW-0812">Transmembrane</keyword>
<feature type="transmembrane region" description="Helical" evidence="6">
    <location>
        <begin position="382"/>
        <end position="400"/>
    </location>
</feature>
<sequence length="511" mass="57771">MSFSVSWRSQRLLAGINVDIKYLNCEAARYDIYTKGRAWYHWFAETDTPQERKLILKLDLLIVPYAFIGFWINYIDSSNINNAWVAGLSEDLGFYGNELVDFQTISQVGSVIWQIPFAFLFPKFPMNWLIPGMELFWGVFTLLQYRANSYSEFMAYRFMVGFFEVCFLISDAGAVTLTCTSQAPFFVGVHFVLGSWYRADEIGRRGGIFYIGLTLGSLTASLIQSAASANLEGVAGLAGWGWQFIIVSLMTFVVAIAGFFIWPGTPDIPNKLFLSDTEIDLARKRMQENGTGANNADGPKLSLALIKSVFSNWKLYVLTFWNVLFWNSDPQPWGGYLLWIKSLARFSTPEVNRIGSSAPGVGIAYVLFVNFSSDLWLGRSGSIVLAHTVNIVSMAILIAWNVPESALWFAFNIYYFDIAMSSVLYGWANDILRHHKQQRAITLIVMNTVPTAIRAWIGLLVFKTVDSPRFTKGYAYCLANSVAIIAWTFFVRYLHSKYEYGISSSATRFVY</sequence>
<comment type="subcellular location">
    <subcellularLocation>
        <location evidence="1">Membrane</location>
        <topology evidence="1">Multi-pass membrane protein</topology>
    </subcellularLocation>
</comment>
<dbReference type="EMBL" id="JBFXLS010000075">
    <property type="protein sequence ID" value="KAL2819603.1"/>
    <property type="molecule type" value="Genomic_DNA"/>
</dbReference>
<keyword evidence="5 6" id="KW-0472">Membrane</keyword>
<comment type="caution">
    <text evidence="7">The sequence shown here is derived from an EMBL/GenBank/DDBJ whole genome shotgun (WGS) entry which is preliminary data.</text>
</comment>
<feature type="transmembrane region" description="Helical" evidence="6">
    <location>
        <begin position="440"/>
        <end position="461"/>
    </location>
</feature>
<feature type="transmembrane region" description="Helical" evidence="6">
    <location>
        <begin position="183"/>
        <end position="199"/>
    </location>
</feature>
<dbReference type="PANTHER" id="PTHR43791">
    <property type="entry name" value="PERMEASE-RELATED"/>
    <property type="match status" value="1"/>
</dbReference>
<evidence type="ECO:0000256" key="1">
    <source>
        <dbReference type="ARBA" id="ARBA00004141"/>
    </source>
</evidence>
<keyword evidence="4 6" id="KW-1133">Transmembrane helix</keyword>
<keyword evidence="2" id="KW-0813">Transport</keyword>
<feature type="transmembrane region" description="Helical" evidence="6">
    <location>
        <begin position="240"/>
        <end position="262"/>
    </location>
</feature>
<feature type="transmembrane region" description="Helical" evidence="6">
    <location>
        <begin position="473"/>
        <end position="494"/>
    </location>
</feature>
<gene>
    <name evidence="7" type="ORF">BDW59DRAFT_164929</name>
</gene>
<reference evidence="7 8" key="1">
    <citation type="submission" date="2024-07" db="EMBL/GenBank/DDBJ databases">
        <title>Section-level genome sequencing and comparative genomics of Aspergillus sections Usti and Cavernicolus.</title>
        <authorList>
            <consortium name="Lawrence Berkeley National Laboratory"/>
            <person name="Nybo J.L."/>
            <person name="Vesth T.C."/>
            <person name="Theobald S."/>
            <person name="Frisvad J.C."/>
            <person name="Larsen T.O."/>
            <person name="Kjaerboelling I."/>
            <person name="Rothschild-Mancinelli K."/>
            <person name="Lyhne E.K."/>
            <person name="Kogle M.E."/>
            <person name="Barry K."/>
            <person name="Clum A."/>
            <person name="Na H."/>
            <person name="Ledsgaard L."/>
            <person name="Lin J."/>
            <person name="Lipzen A."/>
            <person name="Kuo A."/>
            <person name="Riley R."/>
            <person name="Mondo S."/>
            <person name="LaButti K."/>
            <person name="Haridas S."/>
            <person name="Pangalinan J."/>
            <person name="Salamov A.A."/>
            <person name="Simmons B.A."/>
            <person name="Magnuson J.K."/>
            <person name="Chen J."/>
            <person name="Drula E."/>
            <person name="Henrissat B."/>
            <person name="Wiebenga A."/>
            <person name="Lubbers R.J."/>
            <person name="Gomes A.C."/>
            <person name="Makela M.R."/>
            <person name="Stajich J."/>
            <person name="Grigoriev I.V."/>
            <person name="Mortensen U.H."/>
            <person name="De vries R.P."/>
            <person name="Baker S.E."/>
            <person name="Andersen M.R."/>
        </authorList>
    </citation>
    <scope>NUCLEOTIDE SEQUENCE [LARGE SCALE GENOMIC DNA]</scope>
    <source>
        <strain evidence="7 8">CBS 600.67</strain>
    </source>
</reference>
<evidence type="ECO:0000313" key="7">
    <source>
        <dbReference type="EMBL" id="KAL2819603.1"/>
    </source>
</evidence>
<feature type="transmembrane region" description="Helical" evidence="6">
    <location>
        <begin position="208"/>
        <end position="228"/>
    </location>
</feature>
<accession>A0ABR4HVS4</accession>
<evidence type="ECO:0000256" key="6">
    <source>
        <dbReference type="SAM" id="Phobius"/>
    </source>
</evidence>
<protein>
    <submittedName>
        <fullName evidence="7">MFS general substrate transporter</fullName>
    </submittedName>
</protein>
<dbReference type="Proteomes" id="UP001610335">
    <property type="component" value="Unassembled WGS sequence"/>
</dbReference>
<feature type="transmembrane region" description="Helical" evidence="6">
    <location>
        <begin position="406"/>
        <end position="428"/>
    </location>
</feature>
<organism evidence="7 8">
    <name type="scientific">Aspergillus cavernicola</name>
    <dbReference type="NCBI Taxonomy" id="176166"/>
    <lineage>
        <taxon>Eukaryota</taxon>
        <taxon>Fungi</taxon>
        <taxon>Dikarya</taxon>
        <taxon>Ascomycota</taxon>
        <taxon>Pezizomycotina</taxon>
        <taxon>Eurotiomycetes</taxon>
        <taxon>Eurotiomycetidae</taxon>
        <taxon>Eurotiales</taxon>
        <taxon>Aspergillaceae</taxon>
        <taxon>Aspergillus</taxon>
        <taxon>Aspergillus subgen. Nidulantes</taxon>
    </lineage>
</organism>